<keyword evidence="4" id="KW-0233">DNA recombination</keyword>
<feature type="compositionally biased region" description="Basic and acidic residues" evidence="8">
    <location>
        <begin position="143"/>
        <end position="154"/>
    </location>
</feature>
<proteinExistence type="inferred from homology"/>
<comment type="subcellular location">
    <subcellularLocation>
        <location evidence="1">Nucleus</location>
    </subcellularLocation>
</comment>
<gene>
    <name evidence="9" type="ORF">FA09DRAFT_328369</name>
</gene>
<evidence type="ECO:0000256" key="2">
    <source>
        <dbReference type="ARBA" id="ARBA00006661"/>
    </source>
</evidence>
<dbReference type="OrthoDB" id="5576441at2759"/>
<dbReference type="STRING" id="58919.A0A316ZJ25"/>
<dbReference type="GO" id="GO:0033557">
    <property type="term" value="C:Slx1-Slx4 complex"/>
    <property type="evidence" value="ECO:0007669"/>
    <property type="project" value="InterPro"/>
</dbReference>
<evidence type="ECO:0000256" key="8">
    <source>
        <dbReference type="SAM" id="MobiDB-lite"/>
    </source>
</evidence>
<feature type="compositionally biased region" description="Low complexity" evidence="8">
    <location>
        <begin position="186"/>
        <end position="199"/>
    </location>
</feature>
<dbReference type="GO" id="GO:0006281">
    <property type="term" value="P:DNA repair"/>
    <property type="evidence" value="ECO:0007669"/>
    <property type="project" value="UniProtKB-KW"/>
</dbReference>
<dbReference type="GeneID" id="37269287"/>
<evidence type="ECO:0000256" key="3">
    <source>
        <dbReference type="ARBA" id="ARBA00022763"/>
    </source>
</evidence>
<keyword evidence="10" id="KW-1185">Reference proteome</keyword>
<evidence type="ECO:0000256" key="7">
    <source>
        <dbReference type="ARBA" id="ARBA00029496"/>
    </source>
</evidence>
<name>A0A316ZJ25_9BASI</name>
<keyword evidence="5" id="KW-0234">DNA repair</keyword>
<dbReference type="RefSeq" id="XP_025600542.1">
    <property type="nucleotide sequence ID" value="XM_025741743.1"/>
</dbReference>
<sequence length="272" mass="28466">MSGLLAQLDALSAAAAAPAKAPKAKSAKSRASAEGAAVKVPKAAKAARVAKSKPKAKASAPEEQADEATLLALQAQVRAFGLRPAAGVAALRSQLAACQAALREREAEAAASASAAGDTSMHSTWSAPGDVDEPGDVTMQLAREADTDAEREPSSDEVPLAQSVRRRRRRRSASMDDDAAVDDDTSSGADEPAEAAPGAVERTLDEALQRAVRGDAQLRRRILQLEPVAFDEVLSVATRAGVRFKKKDSVRDWLDAGICFYSAELTGARSRH</sequence>
<dbReference type="Pfam" id="PF09494">
    <property type="entry name" value="Slx4"/>
    <property type="match status" value="1"/>
</dbReference>
<evidence type="ECO:0000313" key="10">
    <source>
        <dbReference type="Proteomes" id="UP000245946"/>
    </source>
</evidence>
<accession>A0A316ZJ25</accession>
<dbReference type="AlphaFoldDB" id="A0A316ZJ25"/>
<protein>
    <recommendedName>
        <fullName evidence="7">Structure-specific endonuclease subunit SLX4</fullName>
    </recommendedName>
</protein>
<feature type="region of interest" description="Disordered" evidence="8">
    <location>
        <begin position="109"/>
        <end position="199"/>
    </location>
</feature>
<evidence type="ECO:0000313" key="9">
    <source>
        <dbReference type="EMBL" id="PWO00264.1"/>
    </source>
</evidence>
<feature type="compositionally biased region" description="Acidic residues" evidence="8">
    <location>
        <begin position="175"/>
        <end position="185"/>
    </location>
</feature>
<evidence type="ECO:0000256" key="6">
    <source>
        <dbReference type="ARBA" id="ARBA00023242"/>
    </source>
</evidence>
<dbReference type="InterPro" id="IPR018574">
    <property type="entry name" value="Structure-sp_endonuc_su_Slx4"/>
</dbReference>
<evidence type="ECO:0000256" key="1">
    <source>
        <dbReference type="ARBA" id="ARBA00004123"/>
    </source>
</evidence>
<dbReference type="GO" id="GO:0006310">
    <property type="term" value="P:DNA recombination"/>
    <property type="evidence" value="ECO:0007669"/>
    <property type="project" value="UniProtKB-KW"/>
</dbReference>
<dbReference type="Proteomes" id="UP000245946">
    <property type="component" value="Unassembled WGS sequence"/>
</dbReference>
<reference evidence="9 10" key="1">
    <citation type="journal article" date="2018" name="Mol. Biol. Evol.">
        <title>Broad Genomic Sampling Reveals a Smut Pathogenic Ancestry of the Fungal Clade Ustilaginomycotina.</title>
        <authorList>
            <person name="Kijpornyongpan T."/>
            <person name="Mondo S.J."/>
            <person name="Barry K."/>
            <person name="Sandor L."/>
            <person name="Lee J."/>
            <person name="Lipzen A."/>
            <person name="Pangilinan J."/>
            <person name="LaButti K."/>
            <person name="Hainaut M."/>
            <person name="Henrissat B."/>
            <person name="Grigoriev I.V."/>
            <person name="Spatafora J.W."/>
            <person name="Aime M.C."/>
        </authorList>
    </citation>
    <scope>NUCLEOTIDE SEQUENCE [LARGE SCALE GENOMIC DNA]</scope>
    <source>
        <strain evidence="9 10">MCA 4186</strain>
    </source>
</reference>
<keyword evidence="6" id="KW-0539">Nucleus</keyword>
<dbReference type="EMBL" id="KZ819286">
    <property type="protein sequence ID" value="PWO00264.1"/>
    <property type="molecule type" value="Genomic_DNA"/>
</dbReference>
<keyword evidence="3" id="KW-0227">DNA damage</keyword>
<evidence type="ECO:0000256" key="4">
    <source>
        <dbReference type="ARBA" id="ARBA00023172"/>
    </source>
</evidence>
<evidence type="ECO:0000256" key="5">
    <source>
        <dbReference type="ARBA" id="ARBA00023204"/>
    </source>
</evidence>
<comment type="similarity">
    <text evidence="2">Belongs to the SLX4 family.</text>
</comment>
<organism evidence="9 10">
    <name type="scientific">Tilletiopsis washingtonensis</name>
    <dbReference type="NCBI Taxonomy" id="58919"/>
    <lineage>
        <taxon>Eukaryota</taxon>
        <taxon>Fungi</taxon>
        <taxon>Dikarya</taxon>
        <taxon>Basidiomycota</taxon>
        <taxon>Ustilaginomycotina</taxon>
        <taxon>Exobasidiomycetes</taxon>
        <taxon>Entylomatales</taxon>
        <taxon>Entylomatales incertae sedis</taxon>
        <taxon>Tilletiopsis</taxon>
    </lineage>
</organism>
<dbReference type="GO" id="GO:0006260">
    <property type="term" value="P:DNA replication"/>
    <property type="evidence" value="ECO:0007669"/>
    <property type="project" value="InterPro"/>
</dbReference>